<dbReference type="RefSeq" id="WP_264279507.1">
    <property type="nucleotide sequence ID" value="NZ_CP107006.1"/>
</dbReference>
<dbReference type="Gene3D" id="1.50.10.10">
    <property type="match status" value="1"/>
</dbReference>
<reference evidence="3" key="1">
    <citation type="submission" date="2022-10" db="EMBL/GenBank/DDBJ databases">
        <title>Chitinophaga sp. nov., isolated from soil.</title>
        <authorList>
            <person name="Jeon C.O."/>
        </authorList>
    </citation>
    <scope>NUCLEOTIDE SEQUENCE</scope>
    <source>
        <strain evidence="3">R8</strain>
    </source>
</reference>
<dbReference type="PANTHER" id="PTHR33886:SF8">
    <property type="entry name" value="UNSATURATED RHAMNOGALACTURONAN HYDROLASE (EUROFUNG)"/>
    <property type="match status" value="1"/>
</dbReference>
<keyword evidence="4" id="KW-1185">Reference proteome</keyword>
<evidence type="ECO:0000313" key="4">
    <source>
        <dbReference type="Proteomes" id="UP001162741"/>
    </source>
</evidence>
<evidence type="ECO:0000313" key="3">
    <source>
        <dbReference type="EMBL" id="UYQ91015.1"/>
    </source>
</evidence>
<feature type="chain" id="PRO_5045465412" evidence="2">
    <location>
        <begin position="22"/>
        <end position="371"/>
    </location>
</feature>
<dbReference type="Proteomes" id="UP001162741">
    <property type="component" value="Chromosome"/>
</dbReference>
<dbReference type="PANTHER" id="PTHR33886">
    <property type="entry name" value="UNSATURATED RHAMNOGALACTURONAN HYDROLASE (EUROFUNG)"/>
    <property type="match status" value="1"/>
</dbReference>
<dbReference type="InterPro" id="IPR052043">
    <property type="entry name" value="PolySaccharide_Degr_Enz"/>
</dbReference>
<name>A0ABY6IUP8_9BACT</name>
<accession>A0ABY6IUP8</accession>
<gene>
    <name evidence="3" type="ORF">MKQ68_13020</name>
</gene>
<feature type="signal peptide" evidence="2">
    <location>
        <begin position="1"/>
        <end position="21"/>
    </location>
</feature>
<keyword evidence="2" id="KW-0732">Signal</keyword>
<protein>
    <submittedName>
        <fullName evidence="3">Glycoside hydrolase family 88 protein</fullName>
    </submittedName>
</protein>
<evidence type="ECO:0000256" key="1">
    <source>
        <dbReference type="ARBA" id="ARBA00022801"/>
    </source>
</evidence>
<dbReference type="InterPro" id="IPR008928">
    <property type="entry name" value="6-hairpin_glycosidase_sf"/>
</dbReference>
<organism evidence="3 4">
    <name type="scientific">Chitinophaga horti</name>
    <dbReference type="NCBI Taxonomy" id="2920382"/>
    <lineage>
        <taxon>Bacteria</taxon>
        <taxon>Pseudomonadati</taxon>
        <taxon>Bacteroidota</taxon>
        <taxon>Chitinophagia</taxon>
        <taxon>Chitinophagales</taxon>
        <taxon>Chitinophagaceae</taxon>
        <taxon>Chitinophaga</taxon>
    </lineage>
</organism>
<dbReference type="EMBL" id="CP107006">
    <property type="protein sequence ID" value="UYQ91015.1"/>
    <property type="molecule type" value="Genomic_DNA"/>
</dbReference>
<dbReference type="GO" id="GO:0016787">
    <property type="term" value="F:hydrolase activity"/>
    <property type="evidence" value="ECO:0007669"/>
    <property type="project" value="UniProtKB-KW"/>
</dbReference>
<keyword evidence="1 3" id="KW-0378">Hydrolase</keyword>
<sequence length="371" mass="42251">MMMKKWTGVLMLMLIVVNAGAQSALRKMPKGFTAKEVGVIVTQRFLATPHPNFGSPKPPGDITYPEVCAWLGALRFAAVADSKLAVRLKERFEPLFTTEQRLLPKKDHVDHNVFGTVPLQLYVQTKEPRYLDMGLPFAVSQWEAPTGGKESHLRWLKMGMTWQTRLWIDDMFMITAVQAQAYVATGDRKYIDRAAKEMVMYLDSIQRPNGLFYHAPDVPFFWGRGNGWMAAGMTELLRTLPESSQYRPRILEGYRKMMASLKQYQSADGMWRQLIDEPASWPETSCTGMFAYAMISGVKKGWLPAREYGDVARKAWLALVGYIDENGDVREVCEGTNKKNEKQYYLDRRRITGDMHGQAPILWCATALAEK</sequence>
<evidence type="ECO:0000256" key="2">
    <source>
        <dbReference type="SAM" id="SignalP"/>
    </source>
</evidence>
<dbReference type="InterPro" id="IPR012341">
    <property type="entry name" value="6hp_glycosidase-like_sf"/>
</dbReference>
<dbReference type="Pfam" id="PF07470">
    <property type="entry name" value="Glyco_hydro_88"/>
    <property type="match status" value="1"/>
</dbReference>
<dbReference type="SUPFAM" id="SSF48208">
    <property type="entry name" value="Six-hairpin glycosidases"/>
    <property type="match status" value="1"/>
</dbReference>
<proteinExistence type="predicted"/>
<dbReference type="InterPro" id="IPR010905">
    <property type="entry name" value="Glyco_hydro_88"/>
</dbReference>